<evidence type="ECO:0000313" key="1">
    <source>
        <dbReference type="EMBL" id="MBZ5753781.1"/>
    </source>
</evidence>
<comment type="caution">
    <text evidence="1">The sequence shown here is derived from an EMBL/GenBank/DDBJ whole genome shotgun (WGS) entry which is preliminary data.</text>
</comment>
<dbReference type="EMBL" id="JAIQUM010000154">
    <property type="protein sequence ID" value="MBZ5753781.1"/>
    <property type="molecule type" value="Genomic_DNA"/>
</dbReference>
<dbReference type="InterPro" id="IPR053028">
    <property type="entry name" value="Spo0E-like_phosphatase"/>
</dbReference>
<accession>A0ABS7UZN4</accession>
<gene>
    <name evidence="1" type="ORF">K9V48_27110</name>
</gene>
<dbReference type="Gene3D" id="4.10.280.10">
    <property type="entry name" value="Helix-loop-helix DNA-binding domain"/>
    <property type="match status" value="1"/>
</dbReference>
<evidence type="ECO:0000313" key="2">
    <source>
        <dbReference type="Proteomes" id="UP001165287"/>
    </source>
</evidence>
<reference evidence="1" key="1">
    <citation type="submission" date="2024-05" db="EMBL/GenBank/DDBJ databases">
        <title>Metabacillus sp. nov., isolated from the rhizosphere soil of tomato plants.</title>
        <authorList>
            <person name="Ma R."/>
        </authorList>
    </citation>
    <scope>NUCLEOTIDE SEQUENCE</scope>
    <source>
        <strain evidence="1">DBTR6</strain>
    </source>
</reference>
<protein>
    <submittedName>
        <fullName evidence="1">Aspartyl-phosphate phosphatase Spo0E family protein</fullName>
    </submittedName>
</protein>
<dbReference type="Pfam" id="PF09388">
    <property type="entry name" value="SpoOE-like"/>
    <property type="match status" value="1"/>
</dbReference>
<proteinExistence type="predicted"/>
<name>A0ABS7UZN4_9BACI</name>
<dbReference type="InterPro" id="IPR037208">
    <property type="entry name" value="Spo0E-like_sf"/>
</dbReference>
<dbReference type="SUPFAM" id="SSF140500">
    <property type="entry name" value="BAS1536-like"/>
    <property type="match status" value="1"/>
</dbReference>
<sequence>MIVKNLYEMLFVQIERKREEMIFLGTQHGLTSPEVIKASQQLDHILNNLNHLKNYTYQFK</sequence>
<keyword evidence="2" id="KW-1185">Reference proteome</keyword>
<dbReference type="PANTHER" id="PTHR41263:SF1">
    <property type="entry name" value="ASPARTYL-PHOSPHATE PHOSPHATASE YISI"/>
    <property type="match status" value="1"/>
</dbReference>
<dbReference type="PANTHER" id="PTHR41263">
    <property type="entry name" value="ASPARTYL-PHOSPHATE PHOSPHATASE YISI"/>
    <property type="match status" value="1"/>
</dbReference>
<dbReference type="Proteomes" id="UP001165287">
    <property type="component" value="Unassembled WGS sequence"/>
</dbReference>
<organism evidence="1 2">
    <name type="scientific">Metabacillus rhizolycopersici</name>
    <dbReference type="NCBI Taxonomy" id="2875709"/>
    <lineage>
        <taxon>Bacteria</taxon>
        <taxon>Bacillati</taxon>
        <taxon>Bacillota</taxon>
        <taxon>Bacilli</taxon>
        <taxon>Bacillales</taxon>
        <taxon>Bacillaceae</taxon>
        <taxon>Metabacillus</taxon>
    </lineage>
</organism>
<dbReference type="InterPro" id="IPR018540">
    <property type="entry name" value="Spo0E-like"/>
</dbReference>
<dbReference type="InterPro" id="IPR036638">
    <property type="entry name" value="HLH_DNA-bd_sf"/>
</dbReference>